<comment type="similarity">
    <text evidence="1">Belongs to the nitroreductase family.</text>
</comment>
<comment type="caution">
    <text evidence="4">The sequence shown here is derived from an EMBL/GenBank/DDBJ whole genome shotgun (WGS) entry which is preliminary data.</text>
</comment>
<dbReference type="SUPFAM" id="SSF55469">
    <property type="entry name" value="FMN-dependent nitroreductase-like"/>
    <property type="match status" value="1"/>
</dbReference>
<proteinExistence type="inferred from homology"/>
<feature type="domain" description="Nitroreductase" evidence="3">
    <location>
        <begin position="19"/>
        <end position="58"/>
    </location>
</feature>
<keyword evidence="2" id="KW-0560">Oxidoreductase</keyword>
<feature type="domain" description="Nitroreductase" evidence="3">
    <location>
        <begin position="75"/>
        <end position="165"/>
    </location>
</feature>
<sequence>MTETAHRKAAHPIDPMFIERWSSRSFTGEALPLEDLLTILEAARWAPSANNTQPWRFIYGIKGTEQFDRIASTLMGFNQAWAPNAGALVIAVSKTHIAAPGQTEAKFARWHAHDTGAATLSLILQANNLGYQAHPMGGIEGDKAKEIFGIPHEGYEVQSAIAIGHLAPADNLPENFRTREVPSPRMDLGEITFDGNFKA</sequence>
<accession>A0ABT8YM08</accession>
<name>A0ABT8YM08_9HYPH</name>
<dbReference type="Gene3D" id="3.40.109.10">
    <property type="entry name" value="NADH Oxidase"/>
    <property type="match status" value="1"/>
</dbReference>
<keyword evidence="5" id="KW-1185">Reference proteome</keyword>
<dbReference type="PANTHER" id="PTHR43673:SF10">
    <property type="entry name" value="NADH DEHYDROGENASE_NAD(P)H NITROREDUCTASE XCC3605-RELATED"/>
    <property type="match status" value="1"/>
</dbReference>
<evidence type="ECO:0000256" key="2">
    <source>
        <dbReference type="ARBA" id="ARBA00023002"/>
    </source>
</evidence>
<gene>
    <name evidence="4" type="ORF">Q4481_12160</name>
</gene>
<dbReference type="EMBL" id="JAUOZU010000008">
    <property type="protein sequence ID" value="MDO6964712.1"/>
    <property type="molecule type" value="Genomic_DNA"/>
</dbReference>
<dbReference type="CDD" id="cd02138">
    <property type="entry name" value="TdsD-like"/>
    <property type="match status" value="1"/>
</dbReference>
<dbReference type="InterPro" id="IPR000415">
    <property type="entry name" value="Nitroreductase-like"/>
</dbReference>
<dbReference type="InterPro" id="IPR029479">
    <property type="entry name" value="Nitroreductase"/>
</dbReference>
<dbReference type="RefSeq" id="WP_304376645.1">
    <property type="nucleotide sequence ID" value="NZ_JAUOZU010000008.1"/>
</dbReference>
<organism evidence="4 5">
    <name type="scientific">Rhizobium alvei</name>
    <dbReference type="NCBI Taxonomy" id="1132659"/>
    <lineage>
        <taxon>Bacteria</taxon>
        <taxon>Pseudomonadati</taxon>
        <taxon>Pseudomonadota</taxon>
        <taxon>Alphaproteobacteria</taxon>
        <taxon>Hyphomicrobiales</taxon>
        <taxon>Rhizobiaceae</taxon>
        <taxon>Rhizobium/Agrobacterium group</taxon>
        <taxon>Rhizobium</taxon>
    </lineage>
</organism>
<dbReference type="Pfam" id="PF00881">
    <property type="entry name" value="Nitroreductase"/>
    <property type="match status" value="2"/>
</dbReference>
<dbReference type="PANTHER" id="PTHR43673">
    <property type="entry name" value="NAD(P)H NITROREDUCTASE YDGI-RELATED"/>
    <property type="match status" value="1"/>
</dbReference>
<protein>
    <submittedName>
        <fullName evidence="4">Nitroreductase family protein</fullName>
    </submittedName>
</protein>
<evidence type="ECO:0000256" key="1">
    <source>
        <dbReference type="ARBA" id="ARBA00007118"/>
    </source>
</evidence>
<evidence type="ECO:0000313" key="4">
    <source>
        <dbReference type="EMBL" id="MDO6964712.1"/>
    </source>
</evidence>
<evidence type="ECO:0000313" key="5">
    <source>
        <dbReference type="Proteomes" id="UP001174932"/>
    </source>
</evidence>
<reference evidence="4" key="2">
    <citation type="submission" date="2023-07" db="EMBL/GenBank/DDBJ databases">
        <authorList>
            <person name="Shen H."/>
        </authorList>
    </citation>
    <scope>NUCLEOTIDE SEQUENCE</scope>
    <source>
        <strain evidence="4">TNR-22</strain>
    </source>
</reference>
<evidence type="ECO:0000259" key="3">
    <source>
        <dbReference type="Pfam" id="PF00881"/>
    </source>
</evidence>
<reference evidence="4" key="1">
    <citation type="journal article" date="2015" name="Int. J. Syst. Evol. Microbiol.">
        <title>Rhizobium alvei sp. nov., isolated from a freshwater river.</title>
        <authorList>
            <person name="Sheu S.Y."/>
            <person name="Huang H.W."/>
            <person name="Young C.C."/>
            <person name="Chen W.M."/>
        </authorList>
    </citation>
    <scope>NUCLEOTIDE SEQUENCE</scope>
    <source>
        <strain evidence="4">TNR-22</strain>
    </source>
</reference>
<dbReference type="Proteomes" id="UP001174932">
    <property type="component" value="Unassembled WGS sequence"/>
</dbReference>